<keyword evidence="2" id="KW-1185">Reference proteome</keyword>
<reference evidence="2" key="1">
    <citation type="journal article" date="2023" name="Front. Plant Sci.">
        <title>Chromosomal-level genome assembly of Melastoma candidum provides insights into trichome evolution.</title>
        <authorList>
            <person name="Zhong Y."/>
            <person name="Wu W."/>
            <person name="Sun C."/>
            <person name="Zou P."/>
            <person name="Liu Y."/>
            <person name="Dai S."/>
            <person name="Zhou R."/>
        </authorList>
    </citation>
    <scope>NUCLEOTIDE SEQUENCE [LARGE SCALE GENOMIC DNA]</scope>
</reference>
<accession>A0ACB9M492</accession>
<comment type="caution">
    <text evidence="1">The sequence shown here is derived from an EMBL/GenBank/DDBJ whole genome shotgun (WGS) entry which is preliminary data.</text>
</comment>
<gene>
    <name evidence="1" type="ORF">MLD38_032624</name>
</gene>
<protein>
    <submittedName>
        <fullName evidence="1">Uncharacterized protein</fullName>
    </submittedName>
</protein>
<evidence type="ECO:0000313" key="2">
    <source>
        <dbReference type="Proteomes" id="UP001057402"/>
    </source>
</evidence>
<evidence type="ECO:0000313" key="1">
    <source>
        <dbReference type="EMBL" id="KAI4318972.1"/>
    </source>
</evidence>
<proteinExistence type="predicted"/>
<dbReference type="Proteomes" id="UP001057402">
    <property type="component" value="Chromosome 10"/>
</dbReference>
<organism evidence="1 2">
    <name type="scientific">Melastoma candidum</name>
    <dbReference type="NCBI Taxonomy" id="119954"/>
    <lineage>
        <taxon>Eukaryota</taxon>
        <taxon>Viridiplantae</taxon>
        <taxon>Streptophyta</taxon>
        <taxon>Embryophyta</taxon>
        <taxon>Tracheophyta</taxon>
        <taxon>Spermatophyta</taxon>
        <taxon>Magnoliopsida</taxon>
        <taxon>eudicotyledons</taxon>
        <taxon>Gunneridae</taxon>
        <taxon>Pentapetalae</taxon>
        <taxon>rosids</taxon>
        <taxon>malvids</taxon>
        <taxon>Myrtales</taxon>
        <taxon>Melastomataceae</taxon>
        <taxon>Melastomatoideae</taxon>
        <taxon>Melastomateae</taxon>
        <taxon>Melastoma</taxon>
    </lineage>
</organism>
<name>A0ACB9M492_9MYRT</name>
<dbReference type="EMBL" id="CM042889">
    <property type="protein sequence ID" value="KAI4318972.1"/>
    <property type="molecule type" value="Genomic_DNA"/>
</dbReference>
<sequence>MDWGNVTAEDLLDALREVDWSLPPRPLPEFFSKFTFPRSYAKWNSRLKCNLYYYRTNYFLMIVVILGLGFLRRPLAIIAALLTALSIAFLNDSFAGSFSEKVTRTVRQFSPHLAAKMRAPLTPVIRGRPSCKRAVHICGRPRWVFVLIFSAVSISLWYVSCGLLTVLWALVIGLSATLLHASFRTPNLKARLNTFREEFRAVWRNYSDL</sequence>